<dbReference type="AlphaFoldDB" id="A0AAV9JNU5"/>
<protein>
    <submittedName>
        <fullName evidence="1">Uncharacterized protein</fullName>
    </submittedName>
</protein>
<name>A0AAV9JNU5_9PEZI</name>
<dbReference type="EMBL" id="JAVFHQ010000016">
    <property type="protein sequence ID" value="KAK4546218.1"/>
    <property type="molecule type" value="Genomic_DNA"/>
</dbReference>
<organism evidence="1 2">
    <name type="scientific">Oleoguttula mirabilis</name>
    <dbReference type="NCBI Taxonomy" id="1507867"/>
    <lineage>
        <taxon>Eukaryota</taxon>
        <taxon>Fungi</taxon>
        <taxon>Dikarya</taxon>
        <taxon>Ascomycota</taxon>
        <taxon>Pezizomycotina</taxon>
        <taxon>Dothideomycetes</taxon>
        <taxon>Dothideomycetidae</taxon>
        <taxon>Mycosphaerellales</taxon>
        <taxon>Teratosphaeriaceae</taxon>
        <taxon>Oleoguttula</taxon>
    </lineage>
</organism>
<evidence type="ECO:0000313" key="1">
    <source>
        <dbReference type="EMBL" id="KAK4546218.1"/>
    </source>
</evidence>
<dbReference type="Proteomes" id="UP001324427">
    <property type="component" value="Unassembled WGS sequence"/>
</dbReference>
<proteinExistence type="predicted"/>
<sequence>MSVIFNICLPVETIAAIQRGESEIILSQLSAIPDGHYRLLHDVARNVVTAVNAMPCNLVPKAAPVNLSATAPVFWPTTNATLNYGSPTRSPTICTPASVTYGQASAQGGGWGSASHARASFRDDTEVSFTIRDLMMKEEHFCVSSRTPFEEVARTYNERTNTLRSTLTFSIDDMLIDDHHEMVHWVGVKDGSIITAKPRLVDDSQTMTVTFQDLMMRNAVLDVSIDALSDDLLDAYADWAGLDYSDLSFTYEGQELHASGWGQPTSLKKLRITTGSIVKVAPKQEITVVFRDQMLREDRIKIKDSDDFESLVLMYQDKVGPSTEVYYSLSNGVNVHSGSSIYCRSIKTLRITDGSFINVHPVSNIPKAARAGSLATGFSDCAYSDWY</sequence>
<comment type="caution">
    <text evidence="1">The sequence shown here is derived from an EMBL/GenBank/DDBJ whole genome shotgun (WGS) entry which is preliminary data.</text>
</comment>
<reference evidence="1 2" key="1">
    <citation type="submission" date="2021-11" db="EMBL/GenBank/DDBJ databases">
        <title>Black yeast isolated from Biological Soil Crust.</title>
        <authorList>
            <person name="Kurbessoian T."/>
        </authorList>
    </citation>
    <scope>NUCLEOTIDE SEQUENCE [LARGE SCALE GENOMIC DNA]</scope>
    <source>
        <strain evidence="1 2">CCFEE 5522</strain>
    </source>
</reference>
<evidence type="ECO:0000313" key="2">
    <source>
        <dbReference type="Proteomes" id="UP001324427"/>
    </source>
</evidence>
<accession>A0AAV9JNU5</accession>
<keyword evidence="2" id="KW-1185">Reference proteome</keyword>
<gene>
    <name evidence="1" type="ORF">LTR36_002355</name>
</gene>